<feature type="non-terminal residue" evidence="2">
    <location>
        <position position="195"/>
    </location>
</feature>
<feature type="compositionally biased region" description="Basic and acidic residues" evidence="1">
    <location>
        <begin position="114"/>
        <end position="126"/>
    </location>
</feature>
<dbReference type="Proteomes" id="UP000319771">
    <property type="component" value="Unassembled WGS sequence"/>
</dbReference>
<proteinExistence type="predicted"/>
<comment type="caution">
    <text evidence="2">The sequence shown here is derived from an EMBL/GenBank/DDBJ whole genome shotgun (WGS) entry which is preliminary data.</text>
</comment>
<name>A0A538UA11_UNCEI</name>
<feature type="compositionally biased region" description="Basic and acidic residues" evidence="1">
    <location>
        <begin position="169"/>
        <end position="195"/>
    </location>
</feature>
<evidence type="ECO:0000313" key="2">
    <source>
        <dbReference type="EMBL" id="TMQ72716.1"/>
    </source>
</evidence>
<feature type="region of interest" description="Disordered" evidence="1">
    <location>
        <begin position="26"/>
        <end position="46"/>
    </location>
</feature>
<evidence type="ECO:0000256" key="1">
    <source>
        <dbReference type="SAM" id="MobiDB-lite"/>
    </source>
</evidence>
<reference evidence="2 3" key="1">
    <citation type="journal article" date="2019" name="Nat. Microbiol.">
        <title>Mediterranean grassland soil C-N compound turnover is dependent on rainfall and depth, and is mediated by genomically divergent microorganisms.</title>
        <authorList>
            <person name="Diamond S."/>
            <person name="Andeer P.F."/>
            <person name="Li Z."/>
            <person name="Crits-Christoph A."/>
            <person name="Burstein D."/>
            <person name="Anantharaman K."/>
            <person name="Lane K.R."/>
            <person name="Thomas B.C."/>
            <person name="Pan C."/>
            <person name="Northen T.R."/>
            <person name="Banfield J.F."/>
        </authorList>
    </citation>
    <scope>NUCLEOTIDE SEQUENCE [LARGE SCALE GENOMIC DNA]</scope>
    <source>
        <strain evidence="2">WS_11</strain>
    </source>
</reference>
<dbReference type="EMBL" id="VBPB01000096">
    <property type="protein sequence ID" value="TMQ72716.1"/>
    <property type="molecule type" value="Genomic_DNA"/>
</dbReference>
<accession>A0A538UA11</accession>
<evidence type="ECO:0000313" key="3">
    <source>
        <dbReference type="Proteomes" id="UP000319771"/>
    </source>
</evidence>
<gene>
    <name evidence="2" type="ORF">E6K81_06690</name>
</gene>
<feature type="compositionally biased region" description="Basic and acidic residues" evidence="1">
    <location>
        <begin position="133"/>
        <end position="148"/>
    </location>
</feature>
<feature type="region of interest" description="Disordered" evidence="1">
    <location>
        <begin position="112"/>
        <end position="195"/>
    </location>
</feature>
<dbReference type="AlphaFoldDB" id="A0A538UA11"/>
<protein>
    <submittedName>
        <fullName evidence="2">Uncharacterized protein</fullName>
    </submittedName>
</protein>
<organism evidence="2 3">
    <name type="scientific">Eiseniibacteriota bacterium</name>
    <dbReference type="NCBI Taxonomy" id="2212470"/>
    <lineage>
        <taxon>Bacteria</taxon>
        <taxon>Candidatus Eiseniibacteriota</taxon>
    </lineage>
</organism>
<sequence>MRNTIITSVPNRKKVRLVRNEMRSRLGEAERQGQHRPPQPARRHQRPLALEVAPELLAELVAPRGAALERLHLAVLLALEQVAELVPRGRRPLVDAGVLGGADRQVDVGRVAHRHEQQRQPDDPRLAHLAHQQGERDQHRQGRDRGAEALEVLVAEGDLHAVEGSGGGEQHDPALELPLERHHQVDQRGERDHRA</sequence>